<feature type="domain" description="Serine aminopeptidase S33" evidence="1">
    <location>
        <begin position="51"/>
        <end position="234"/>
    </location>
</feature>
<protein>
    <recommendedName>
        <fullName evidence="1">Serine aminopeptidase S33 domain-containing protein</fullName>
    </recommendedName>
</protein>
<evidence type="ECO:0000313" key="3">
    <source>
        <dbReference type="Proteomes" id="UP000070578"/>
    </source>
</evidence>
<dbReference type="AlphaFoldDB" id="A0A139BNR5"/>
<dbReference type="InterPro" id="IPR029058">
    <property type="entry name" value="AB_hydrolase_fold"/>
</dbReference>
<comment type="caution">
    <text evidence="2">The sequence shown here is derived from an EMBL/GenBank/DDBJ whole genome shotgun (WGS) entry which is preliminary data.</text>
</comment>
<reference evidence="2 3" key="1">
    <citation type="submission" date="2016-02" db="EMBL/GenBank/DDBJ databases">
        <authorList>
            <person name="Wen L."/>
            <person name="He K."/>
            <person name="Yang H."/>
        </authorList>
    </citation>
    <scope>NUCLEOTIDE SEQUENCE [LARGE SCALE GENOMIC DNA]</scope>
    <source>
        <strain evidence="2">ShG14-8</strain>
    </source>
</reference>
<gene>
    <name evidence="2" type="ORF">AWT59_3227</name>
</gene>
<dbReference type="InterPro" id="IPR022742">
    <property type="entry name" value="Hydrolase_4"/>
</dbReference>
<dbReference type="ESTHER" id="9prot-a0a139bnr5">
    <property type="family name" value="Bacterial_lip_FamI.8"/>
</dbReference>
<proteinExistence type="predicted"/>
<dbReference type="Pfam" id="PF12146">
    <property type="entry name" value="Hydrolase_4"/>
    <property type="match status" value="1"/>
</dbReference>
<dbReference type="Proteomes" id="UP000070578">
    <property type="component" value="Unassembled WGS sequence"/>
</dbReference>
<evidence type="ECO:0000313" key="2">
    <source>
        <dbReference type="EMBL" id="KXS30647.1"/>
    </source>
</evidence>
<dbReference type="EMBL" id="LSLI01000176">
    <property type="protein sequence ID" value="KXS30647.1"/>
    <property type="molecule type" value="Genomic_DNA"/>
</dbReference>
<dbReference type="Gene3D" id="3.40.50.1820">
    <property type="entry name" value="alpha/beta hydrolase"/>
    <property type="match status" value="1"/>
</dbReference>
<sequence>MAFSEYVARNRDMLRRAHAGAAEPEEIIDGNAPFELKPSPGFPAGKHKPYRRGVLLTHGLSDSPYLMRHLAGFYQQNGFRVMAILLPGHGTQPGDLLEVTWLEWAKTVAYGAYMLAEEADEIYLAGYSTGAALSIYHSMRDSRVRGLFLFSPALEITRWAALAKLHKLYSWLIPSARWVDIKPDLDIYKYESFTMNAAAQTYALTKVISRQFRKQGLDIPVFVAASADDITVKTPVILEFVARARHQLSRLVLYTTEPENFSSTIPAEKVELVNSVVSGQKILSSAHTAIVVPPEDGHYGVAGDYSNCVHYYPHDMEKYAACLKHPGEDSQGEITGKNLQAGILRRLMYNPNFAALKVSMKRFIGELP</sequence>
<name>A0A139BNR5_9PROT</name>
<organism evidence="2 3">
    <name type="scientific">Candidatus Gallionella acididurans</name>
    <dbReference type="NCBI Taxonomy" id="1796491"/>
    <lineage>
        <taxon>Bacteria</taxon>
        <taxon>Pseudomonadati</taxon>
        <taxon>Pseudomonadota</taxon>
        <taxon>Betaproteobacteria</taxon>
        <taxon>Nitrosomonadales</taxon>
        <taxon>Gallionellaceae</taxon>
        <taxon>Gallionella</taxon>
    </lineage>
</organism>
<evidence type="ECO:0000259" key="1">
    <source>
        <dbReference type="Pfam" id="PF12146"/>
    </source>
</evidence>
<dbReference type="SUPFAM" id="SSF53474">
    <property type="entry name" value="alpha/beta-Hydrolases"/>
    <property type="match status" value="1"/>
</dbReference>
<accession>A0A139BNR5</accession>
<reference evidence="2 3" key="2">
    <citation type="submission" date="2016-03" db="EMBL/GenBank/DDBJ databases">
        <title>New uncultured bacterium of the family Gallionellaceae from acid mine drainage: description and reconstruction of genome based on metagenomic analysis of microbial community.</title>
        <authorList>
            <person name="Kadnikov V."/>
            <person name="Ivasenko D."/>
            <person name="Beletsky A."/>
            <person name="Mardanov A."/>
            <person name="Danilova E."/>
            <person name="Pimenov N."/>
            <person name="Karnachuk O."/>
            <person name="Ravin N."/>
        </authorList>
    </citation>
    <scope>NUCLEOTIDE SEQUENCE [LARGE SCALE GENOMIC DNA]</scope>
    <source>
        <strain evidence="2">ShG14-8</strain>
    </source>
</reference>